<dbReference type="Proteomes" id="UP000305792">
    <property type="component" value="Unassembled WGS sequence"/>
</dbReference>
<name>A0A4S8PGF9_9ACTN</name>
<dbReference type="InterPro" id="IPR036271">
    <property type="entry name" value="Tet_transcr_reg_TetR-rel_C_sf"/>
</dbReference>
<comment type="caution">
    <text evidence="6">The sequence shown here is derived from an EMBL/GenBank/DDBJ whole genome shotgun (WGS) entry which is preliminary data.</text>
</comment>
<dbReference type="Gene3D" id="1.10.357.10">
    <property type="entry name" value="Tetracycline Repressor, domain 2"/>
    <property type="match status" value="1"/>
</dbReference>
<dbReference type="EMBL" id="STGX01000008">
    <property type="protein sequence ID" value="THV28452.1"/>
    <property type="molecule type" value="Genomic_DNA"/>
</dbReference>
<evidence type="ECO:0000313" key="6">
    <source>
        <dbReference type="EMBL" id="THV28452.1"/>
    </source>
</evidence>
<dbReference type="InterPro" id="IPR009057">
    <property type="entry name" value="Homeodomain-like_sf"/>
</dbReference>
<gene>
    <name evidence="6" type="ORF">E9998_12695</name>
</gene>
<keyword evidence="7" id="KW-1185">Reference proteome</keyword>
<dbReference type="InterPro" id="IPR004111">
    <property type="entry name" value="Repressor_TetR_C"/>
</dbReference>
<dbReference type="SUPFAM" id="SSF48498">
    <property type="entry name" value="Tetracyclin repressor-like, C-terminal domain"/>
    <property type="match status" value="1"/>
</dbReference>
<keyword evidence="3" id="KW-0804">Transcription</keyword>
<evidence type="ECO:0000256" key="3">
    <source>
        <dbReference type="ARBA" id="ARBA00023163"/>
    </source>
</evidence>
<feature type="domain" description="HTH tetR-type" evidence="5">
    <location>
        <begin position="18"/>
        <end position="78"/>
    </location>
</feature>
<proteinExistence type="predicted"/>
<evidence type="ECO:0000313" key="7">
    <source>
        <dbReference type="Proteomes" id="UP000305792"/>
    </source>
</evidence>
<dbReference type="InterPro" id="IPR050109">
    <property type="entry name" value="HTH-type_TetR-like_transc_reg"/>
</dbReference>
<dbReference type="Pfam" id="PF02909">
    <property type="entry name" value="TetR_C_1"/>
    <property type="match status" value="1"/>
</dbReference>
<dbReference type="InterPro" id="IPR001647">
    <property type="entry name" value="HTH_TetR"/>
</dbReference>
<dbReference type="GO" id="GO:0003700">
    <property type="term" value="F:DNA-binding transcription factor activity"/>
    <property type="evidence" value="ECO:0007669"/>
    <property type="project" value="TreeGrafter"/>
</dbReference>
<evidence type="ECO:0000259" key="5">
    <source>
        <dbReference type="PROSITE" id="PS50977"/>
    </source>
</evidence>
<dbReference type="Pfam" id="PF00440">
    <property type="entry name" value="TetR_N"/>
    <property type="match status" value="1"/>
</dbReference>
<keyword evidence="2 4" id="KW-0238">DNA-binding</keyword>
<dbReference type="SUPFAM" id="SSF46689">
    <property type="entry name" value="Homeodomain-like"/>
    <property type="match status" value="1"/>
</dbReference>
<dbReference type="Gene3D" id="1.10.10.60">
    <property type="entry name" value="Homeodomain-like"/>
    <property type="match status" value="1"/>
</dbReference>
<dbReference type="OrthoDB" id="329481at2"/>
<dbReference type="AlphaFoldDB" id="A0A4S8PGF9"/>
<organism evidence="6 7">
    <name type="scientific">Glycomyces paridis</name>
    <dbReference type="NCBI Taxonomy" id="2126555"/>
    <lineage>
        <taxon>Bacteria</taxon>
        <taxon>Bacillati</taxon>
        <taxon>Actinomycetota</taxon>
        <taxon>Actinomycetes</taxon>
        <taxon>Glycomycetales</taxon>
        <taxon>Glycomycetaceae</taxon>
        <taxon>Glycomyces</taxon>
    </lineage>
</organism>
<evidence type="ECO:0000256" key="1">
    <source>
        <dbReference type="ARBA" id="ARBA00023015"/>
    </source>
</evidence>
<dbReference type="PROSITE" id="PS50977">
    <property type="entry name" value="HTH_TETR_2"/>
    <property type="match status" value="1"/>
</dbReference>
<protein>
    <submittedName>
        <fullName evidence="6">TetR/AcrR family transcriptional regulator</fullName>
    </submittedName>
</protein>
<dbReference type="PANTHER" id="PTHR30055:SF151">
    <property type="entry name" value="TRANSCRIPTIONAL REGULATORY PROTEIN"/>
    <property type="match status" value="1"/>
</dbReference>
<dbReference type="GO" id="GO:0045892">
    <property type="term" value="P:negative regulation of DNA-templated transcription"/>
    <property type="evidence" value="ECO:0007669"/>
    <property type="project" value="InterPro"/>
</dbReference>
<evidence type="ECO:0000256" key="2">
    <source>
        <dbReference type="ARBA" id="ARBA00023125"/>
    </source>
</evidence>
<evidence type="ECO:0000256" key="4">
    <source>
        <dbReference type="PROSITE-ProRule" id="PRU00335"/>
    </source>
</evidence>
<reference evidence="6 7" key="1">
    <citation type="journal article" date="2018" name="Int. J. Syst. Evol. Microbiol.">
        <title>Glycomyces paridis sp. nov., isolated from the medicinal plant Paris polyphylla.</title>
        <authorList>
            <person name="Fang X.M."/>
            <person name="Bai J.L."/>
            <person name="Su J."/>
            <person name="Zhao L.L."/>
            <person name="Liu H.Y."/>
            <person name="Ma B.P."/>
            <person name="Zhang Y.Q."/>
            <person name="Yu L.Y."/>
        </authorList>
    </citation>
    <scope>NUCLEOTIDE SEQUENCE [LARGE SCALE GENOMIC DNA]</scope>
    <source>
        <strain evidence="6 7">CPCC 204357</strain>
    </source>
</reference>
<accession>A0A4S8PGF9</accession>
<dbReference type="RefSeq" id="WP_136530063.1">
    <property type="nucleotide sequence ID" value="NZ_STGX01000008.1"/>
</dbReference>
<sequence>MDRADSPSGARRRGPAPEYSLARIADAAVALADAEGLGAVTMRAVAADLGTGPASLYRYVGNRDELVEAMIDRVHGELDHRGVPSGDWRADMLALARGNRVLYLRHPWLLDTVESATHSGPNAIAYLERALGALSVVDADPTAKFEAIGVLNALVVMLTRSETATASDAATALLHARFAEAAADGAHPHLAAALTDRSPDQTPEDRFERIVLRVLDGLIAPRA</sequence>
<feature type="DNA-binding region" description="H-T-H motif" evidence="4">
    <location>
        <begin position="41"/>
        <end position="60"/>
    </location>
</feature>
<dbReference type="PANTHER" id="PTHR30055">
    <property type="entry name" value="HTH-TYPE TRANSCRIPTIONAL REGULATOR RUTR"/>
    <property type="match status" value="1"/>
</dbReference>
<keyword evidence="1" id="KW-0805">Transcription regulation</keyword>
<dbReference type="GO" id="GO:0000976">
    <property type="term" value="F:transcription cis-regulatory region binding"/>
    <property type="evidence" value="ECO:0007669"/>
    <property type="project" value="TreeGrafter"/>
</dbReference>